<sequence>MKKGGSLLLFSASVGFILVAVLFSFVIDKSKNSAQTDLRTKAVTRGIINFYATVDSYDDEVNTLIVRDLKFADTQGESLGVWEINAPPDFSPTRYPAGTPVIIEGKAASFQVSSHTLTAATVNKRLIN</sequence>
<evidence type="ECO:0000313" key="3">
    <source>
        <dbReference type="Proteomes" id="UP000176854"/>
    </source>
</evidence>
<evidence type="ECO:0000256" key="1">
    <source>
        <dbReference type="SAM" id="Phobius"/>
    </source>
</evidence>
<dbReference type="AlphaFoldDB" id="A0A1F5ZCT3"/>
<proteinExistence type="predicted"/>
<keyword evidence="1" id="KW-1133">Transmembrane helix</keyword>
<reference evidence="2 3" key="1">
    <citation type="journal article" date="2016" name="Nat. Commun.">
        <title>Thousands of microbial genomes shed light on interconnected biogeochemical processes in an aquifer system.</title>
        <authorList>
            <person name="Anantharaman K."/>
            <person name="Brown C.T."/>
            <person name="Hug L.A."/>
            <person name="Sharon I."/>
            <person name="Castelle C.J."/>
            <person name="Probst A.J."/>
            <person name="Thomas B.C."/>
            <person name="Singh A."/>
            <person name="Wilkins M.J."/>
            <person name="Karaoz U."/>
            <person name="Brodie E.L."/>
            <person name="Williams K.H."/>
            <person name="Hubbard S.S."/>
            <person name="Banfield J.F."/>
        </authorList>
    </citation>
    <scope>NUCLEOTIDE SEQUENCE [LARGE SCALE GENOMIC DNA]</scope>
</reference>
<dbReference type="EMBL" id="MFJC01000008">
    <property type="protein sequence ID" value="OGG09937.1"/>
    <property type="molecule type" value="Genomic_DNA"/>
</dbReference>
<accession>A0A1F5ZCT3</accession>
<keyword evidence="1" id="KW-0812">Transmembrane</keyword>
<keyword evidence="1" id="KW-0472">Membrane</keyword>
<dbReference type="Proteomes" id="UP000176854">
    <property type="component" value="Unassembled WGS sequence"/>
</dbReference>
<evidence type="ECO:0000313" key="2">
    <source>
        <dbReference type="EMBL" id="OGG09937.1"/>
    </source>
</evidence>
<organism evidence="2 3">
    <name type="scientific">Candidatus Gottesmanbacteria bacterium RBG_16_43_7</name>
    <dbReference type="NCBI Taxonomy" id="1798373"/>
    <lineage>
        <taxon>Bacteria</taxon>
        <taxon>Candidatus Gottesmaniibacteriota</taxon>
    </lineage>
</organism>
<feature type="transmembrane region" description="Helical" evidence="1">
    <location>
        <begin position="7"/>
        <end position="27"/>
    </location>
</feature>
<comment type="caution">
    <text evidence="2">The sequence shown here is derived from an EMBL/GenBank/DDBJ whole genome shotgun (WGS) entry which is preliminary data.</text>
</comment>
<name>A0A1F5ZCT3_9BACT</name>
<protein>
    <submittedName>
        <fullName evidence="2">Uncharacterized protein</fullName>
    </submittedName>
</protein>
<gene>
    <name evidence="2" type="ORF">A2154_02505</name>
</gene>